<dbReference type="GO" id="GO:0055085">
    <property type="term" value="P:transmembrane transport"/>
    <property type="evidence" value="ECO:0007669"/>
    <property type="project" value="InterPro"/>
</dbReference>
<evidence type="ECO:0000256" key="6">
    <source>
        <dbReference type="ARBA" id="ARBA00022989"/>
    </source>
</evidence>
<dbReference type="GO" id="GO:0005886">
    <property type="term" value="C:plasma membrane"/>
    <property type="evidence" value="ECO:0007669"/>
    <property type="project" value="UniProtKB-SubCell"/>
</dbReference>
<dbReference type="eggNOG" id="arCOG00163">
    <property type="taxonomic scope" value="Archaea"/>
</dbReference>
<feature type="domain" description="ABC transmembrane type-1" evidence="9">
    <location>
        <begin position="78"/>
        <end position="287"/>
    </location>
</feature>
<feature type="transmembrane region" description="Helical" evidence="8">
    <location>
        <begin position="266"/>
        <end position="286"/>
    </location>
</feature>
<feature type="transmembrane region" description="Helical" evidence="8">
    <location>
        <begin position="220"/>
        <end position="238"/>
    </location>
</feature>
<protein>
    <submittedName>
        <fullName evidence="10">Spermidine Putrescine ABC transporter permease component PotB</fullName>
    </submittedName>
</protein>
<dbReference type="RefSeq" id="WP_020220500.1">
    <property type="nucleotide sequence ID" value="NZ_BANO01000001.1"/>
</dbReference>
<dbReference type="EMBL" id="BATA01000009">
    <property type="protein sequence ID" value="GAD51835.1"/>
    <property type="molecule type" value="Genomic_DNA"/>
</dbReference>
<name>U2YS77_9EURY</name>
<evidence type="ECO:0000256" key="5">
    <source>
        <dbReference type="ARBA" id="ARBA00022692"/>
    </source>
</evidence>
<keyword evidence="3 8" id="KW-0813">Transport</keyword>
<evidence type="ECO:0000256" key="3">
    <source>
        <dbReference type="ARBA" id="ARBA00022448"/>
    </source>
</evidence>
<dbReference type="CDD" id="cd06261">
    <property type="entry name" value="TM_PBP2"/>
    <property type="match status" value="1"/>
</dbReference>
<dbReference type="PANTHER" id="PTHR42929:SF1">
    <property type="entry name" value="INNER MEMBRANE ABC TRANSPORTER PERMEASE PROTEIN YDCU-RELATED"/>
    <property type="match status" value="1"/>
</dbReference>
<comment type="similarity">
    <text evidence="2">Belongs to the binding-protein-dependent transport system permease family. CysTW subfamily.</text>
</comment>
<evidence type="ECO:0000256" key="8">
    <source>
        <dbReference type="RuleBase" id="RU363032"/>
    </source>
</evidence>
<keyword evidence="4" id="KW-1003">Cell membrane</keyword>
<dbReference type="PROSITE" id="PS50928">
    <property type="entry name" value="ABC_TM1"/>
    <property type="match status" value="1"/>
</dbReference>
<dbReference type="PANTHER" id="PTHR42929">
    <property type="entry name" value="INNER MEMBRANE ABC TRANSPORTER PERMEASE PROTEIN YDCU-RELATED-RELATED"/>
    <property type="match status" value="1"/>
</dbReference>
<gene>
    <name evidence="10" type="ORF">MBEHAL_0595</name>
</gene>
<accession>U2YS77</accession>
<evidence type="ECO:0000259" key="9">
    <source>
        <dbReference type="PROSITE" id="PS50928"/>
    </source>
</evidence>
<keyword evidence="11" id="KW-1185">Reference proteome</keyword>
<comment type="caution">
    <text evidence="10">The sequence shown here is derived from an EMBL/GenBank/DDBJ whole genome shotgun (WGS) entry which is preliminary data.</text>
</comment>
<evidence type="ECO:0000313" key="11">
    <source>
        <dbReference type="Proteomes" id="UP000016986"/>
    </source>
</evidence>
<dbReference type="OrthoDB" id="31404at2157"/>
<reference evidence="10 11" key="1">
    <citation type="submission" date="2013-09" db="EMBL/GenBank/DDBJ databases">
        <title>Whole genome sequencing of Halarchaeum acidiphilum strain MH1-52-1.</title>
        <authorList>
            <person name="Shimane Y."/>
            <person name="Minegishi H."/>
            <person name="Nishi S."/>
            <person name="Echigo A."/>
            <person name="Shuto A."/>
            <person name="Konishi M."/>
            <person name="Ito T."/>
            <person name="Ohkuma M."/>
            <person name="Ohta Y."/>
            <person name="Nagano Y."/>
            <person name="Tsubouchi T."/>
            <person name="Mori K."/>
            <person name="Usui K."/>
            <person name="Kamekura M."/>
            <person name="Usami R."/>
            <person name="Takaki Y."/>
            <person name="Hatada Y."/>
        </authorList>
    </citation>
    <scope>NUCLEOTIDE SEQUENCE [LARGE SCALE GENOMIC DNA]</scope>
    <source>
        <strain evidence="10 11">JCM 16109</strain>
    </source>
</reference>
<dbReference type="Gene3D" id="1.10.3720.10">
    <property type="entry name" value="MetI-like"/>
    <property type="match status" value="1"/>
</dbReference>
<dbReference type="SUPFAM" id="SSF161098">
    <property type="entry name" value="MetI-like"/>
    <property type="match status" value="1"/>
</dbReference>
<keyword evidence="6 8" id="KW-1133">Transmembrane helix</keyword>
<keyword evidence="7 8" id="KW-0472">Membrane</keyword>
<evidence type="ECO:0000256" key="7">
    <source>
        <dbReference type="ARBA" id="ARBA00023136"/>
    </source>
</evidence>
<dbReference type="AlphaFoldDB" id="U2YS77"/>
<keyword evidence="5 8" id="KW-0812">Transmembrane</keyword>
<feature type="transmembrane region" description="Helical" evidence="8">
    <location>
        <begin position="21"/>
        <end position="49"/>
    </location>
</feature>
<comment type="subcellular location">
    <subcellularLocation>
        <location evidence="1 8">Cell membrane</location>
        <topology evidence="1 8">Multi-pass membrane protein</topology>
    </subcellularLocation>
</comment>
<feature type="transmembrane region" description="Helical" evidence="8">
    <location>
        <begin position="115"/>
        <end position="133"/>
    </location>
</feature>
<proteinExistence type="inferred from homology"/>
<dbReference type="Pfam" id="PF00528">
    <property type="entry name" value="BPD_transp_1"/>
    <property type="match status" value="1"/>
</dbReference>
<feature type="transmembrane region" description="Helical" evidence="8">
    <location>
        <begin position="164"/>
        <end position="184"/>
    </location>
</feature>
<evidence type="ECO:0000256" key="1">
    <source>
        <dbReference type="ARBA" id="ARBA00004651"/>
    </source>
</evidence>
<feature type="transmembrane region" description="Helical" evidence="8">
    <location>
        <begin position="78"/>
        <end position="103"/>
    </location>
</feature>
<organism evidence="10 11">
    <name type="scientific">Halarchaeum acidiphilum MH1-52-1</name>
    <dbReference type="NCBI Taxonomy" id="1261545"/>
    <lineage>
        <taxon>Archaea</taxon>
        <taxon>Methanobacteriati</taxon>
        <taxon>Methanobacteriota</taxon>
        <taxon>Stenosarchaea group</taxon>
        <taxon>Halobacteria</taxon>
        <taxon>Halobacteriales</taxon>
        <taxon>Halobacteriaceae</taxon>
    </lineage>
</organism>
<evidence type="ECO:0000313" key="10">
    <source>
        <dbReference type="EMBL" id="GAD51835.1"/>
    </source>
</evidence>
<evidence type="ECO:0000256" key="2">
    <source>
        <dbReference type="ARBA" id="ARBA00007069"/>
    </source>
</evidence>
<dbReference type="InterPro" id="IPR035906">
    <property type="entry name" value="MetI-like_sf"/>
</dbReference>
<evidence type="ECO:0000256" key="4">
    <source>
        <dbReference type="ARBA" id="ARBA00022475"/>
    </source>
</evidence>
<dbReference type="Proteomes" id="UP000016986">
    <property type="component" value="Unassembled WGS sequence"/>
</dbReference>
<dbReference type="InterPro" id="IPR000515">
    <property type="entry name" value="MetI-like"/>
</dbReference>
<sequence length="301" mass="32789">MAAESASAAEGRAGIRSRTKYLVAAYPSVLLGLLFVIPLLMLVVFSFYLNVNGGYFKPGFTFENYVRFFTHRLYRGQLLFTLQISFVTTLITLVLGYPLAYYLSRMNNGLVRRAVMILVVSTLWITYVIRAYVWTVLLAKSGPISKIGVALGILPEPTGWTPGYWALVIGMAYAFLPFMILSLYNSLKNIDGELIEASKNLGAGPLETFRRVTLPLSKNGVISGSALVFILSLGVYVLPKILGSPSQWTIAIIIGDQVNQQQNIPFAAAMSIALMVVVVVILGAVARFTDVSAIGMGGDVQ</sequence>